<dbReference type="Proteomes" id="UP000479710">
    <property type="component" value="Unassembled WGS sequence"/>
</dbReference>
<evidence type="ECO:0000313" key="1">
    <source>
        <dbReference type="EMBL" id="KAF0904713.1"/>
    </source>
</evidence>
<comment type="caution">
    <text evidence="1">The sequence shown here is derived from an EMBL/GenBank/DDBJ whole genome shotgun (WGS) entry which is preliminary data.</text>
</comment>
<gene>
    <name evidence="1" type="ORF">E2562_036249</name>
</gene>
<evidence type="ECO:0000313" key="2">
    <source>
        <dbReference type="Proteomes" id="UP000479710"/>
    </source>
</evidence>
<organism evidence="1 2">
    <name type="scientific">Oryza meyeriana var. granulata</name>
    <dbReference type="NCBI Taxonomy" id="110450"/>
    <lineage>
        <taxon>Eukaryota</taxon>
        <taxon>Viridiplantae</taxon>
        <taxon>Streptophyta</taxon>
        <taxon>Embryophyta</taxon>
        <taxon>Tracheophyta</taxon>
        <taxon>Spermatophyta</taxon>
        <taxon>Magnoliopsida</taxon>
        <taxon>Liliopsida</taxon>
        <taxon>Poales</taxon>
        <taxon>Poaceae</taxon>
        <taxon>BOP clade</taxon>
        <taxon>Oryzoideae</taxon>
        <taxon>Oryzeae</taxon>
        <taxon>Oryzinae</taxon>
        <taxon>Oryza</taxon>
        <taxon>Oryza meyeriana</taxon>
    </lineage>
</organism>
<name>A0A6G1CYZ3_9ORYZ</name>
<sequence>RYDVVTLPQFRALLLLHHVPSFSWKSGEFTMYSLCFFPQMAEPSTMGFYFEFFFPFTCVATRQGTDFRI</sequence>
<dbReference type="AlphaFoldDB" id="A0A6G1CYZ3"/>
<keyword evidence="2" id="KW-1185">Reference proteome</keyword>
<accession>A0A6G1CYZ3</accession>
<feature type="non-terminal residue" evidence="1">
    <location>
        <position position="69"/>
    </location>
</feature>
<proteinExistence type="predicted"/>
<protein>
    <submittedName>
        <fullName evidence="1">Uncharacterized protein</fullName>
    </submittedName>
</protein>
<reference evidence="1 2" key="1">
    <citation type="submission" date="2019-11" db="EMBL/GenBank/DDBJ databases">
        <title>Whole genome sequence of Oryza granulata.</title>
        <authorList>
            <person name="Li W."/>
        </authorList>
    </citation>
    <scope>NUCLEOTIDE SEQUENCE [LARGE SCALE GENOMIC DNA]</scope>
    <source>
        <strain evidence="2">cv. Menghai</strain>
        <tissue evidence="1">Leaf</tissue>
    </source>
</reference>
<dbReference type="EMBL" id="SPHZ02000008">
    <property type="protein sequence ID" value="KAF0904713.1"/>
    <property type="molecule type" value="Genomic_DNA"/>
</dbReference>
<feature type="non-terminal residue" evidence="1">
    <location>
        <position position="1"/>
    </location>
</feature>